<evidence type="ECO:0000256" key="4">
    <source>
        <dbReference type="ARBA" id="ARBA00022691"/>
    </source>
</evidence>
<dbReference type="Pfam" id="PF04055">
    <property type="entry name" value="Radical_SAM"/>
    <property type="match status" value="1"/>
</dbReference>
<evidence type="ECO:0000256" key="2">
    <source>
        <dbReference type="ARBA" id="ARBA00017228"/>
    </source>
</evidence>
<organism evidence="11 12">
    <name type="scientific">Spiroplasma litorale</name>
    <dbReference type="NCBI Taxonomy" id="216942"/>
    <lineage>
        <taxon>Bacteria</taxon>
        <taxon>Bacillati</taxon>
        <taxon>Mycoplasmatota</taxon>
        <taxon>Mollicutes</taxon>
        <taxon>Entomoplasmatales</taxon>
        <taxon>Spiroplasmataceae</taxon>
        <taxon>Spiroplasma</taxon>
    </lineage>
</organism>
<dbReference type="SUPFAM" id="SSF102114">
    <property type="entry name" value="Radical SAM enzymes"/>
    <property type="match status" value="1"/>
</dbReference>
<evidence type="ECO:0000256" key="1">
    <source>
        <dbReference type="ARBA" id="ARBA00006100"/>
    </source>
</evidence>
<evidence type="ECO:0000256" key="9">
    <source>
        <dbReference type="RuleBase" id="RU364116"/>
    </source>
</evidence>
<dbReference type="SMART" id="SM00729">
    <property type="entry name" value="Elp3"/>
    <property type="match status" value="1"/>
</dbReference>
<evidence type="ECO:0000256" key="8">
    <source>
        <dbReference type="ARBA" id="ARBA00023186"/>
    </source>
</evidence>
<dbReference type="CDD" id="cd01335">
    <property type="entry name" value="Radical_SAM"/>
    <property type="match status" value="1"/>
</dbReference>
<evidence type="ECO:0000256" key="6">
    <source>
        <dbReference type="ARBA" id="ARBA00023004"/>
    </source>
</evidence>
<dbReference type="NCBIfam" id="TIGR00539">
    <property type="entry name" value="hemN_rel"/>
    <property type="match status" value="1"/>
</dbReference>
<gene>
    <name evidence="11" type="primary">hemN</name>
    <name evidence="11" type="ORF">SLITO_v1c07780</name>
</gene>
<dbReference type="KEGG" id="sll:SLITO_v1c07780"/>
<dbReference type="STRING" id="216942.SLITO_v1c07780"/>
<dbReference type="PROSITE" id="PS51918">
    <property type="entry name" value="RADICAL_SAM"/>
    <property type="match status" value="1"/>
</dbReference>
<dbReference type="InterPro" id="IPR010723">
    <property type="entry name" value="HemN_C"/>
</dbReference>
<evidence type="ECO:0000313" key="12">
    <source>
        <dbReference type="Proteomes" id="UP000067476"/>
    </source>
</evidence>
<keyword evidence="9" id="KW-0963">Cytoplasm</keyword>
<dbReference type="InterPro" id="IPR058240">
    <property type="entry name" value="rSAM_sf"/>
</dbReference>
<reference evidence="11 12" key="1">
    <citation type="journal article" date="2015" name="Genome Announc.">
        <title>Complete Genome Sequence of Spiroplasma litorale TN-1T (DSM 21781), a Bacterium Isolated from a Green-Eyed Horsefly (Tabanus nigrovittatus).</title>
        <authorList>
            <person name="Lo W.S."/>
            <person name="Lai Y.C."/>
            <person name="Lien Y.W."/>
            <person name="Wang T.H."/>
            <person name="Kuo C.H."/>
        </authorList>
    </citation>
    <scope>NUCLEOTIDE SEQUENCE [LARGE SCALE GENOMIC DNA]</scope>
    <source>
        <strain evidence="11 12">TN-1</strain>
    </source>
</reference>
<dbReference type="InterPro" id="IPR034505">
    <property type="entry name" value="Coproporphyrinogen-III_oxidase"/>
</dbReference>
<evidence type="ECO:0000256" key="7">
    <source>
        <dbReference type="ARBA" id="ARBA00023014"/>
    </source>
</evidence>
<keyword evidence="12" id="KW-1185">Reference proteome</keyword>
<dbReference type="GO" id="GO:0051539">
    <property type="term" value="F:4 iron, 4 sulfur cluster binding"/>
    <property type="evidence" value="ECO:0007669"/>
    <property type="project" value="UniProtKB-UniRule"/>
</dbReference>
<proteinExistence type="inferred from homology"/>
<dbReference type="OrthoDB" id="9808022at2"/>
<dbReference type="InterPro" id="IPR007197">
    <property type="entry name" value="rSAM"/>
</dbReference>
<dbReference type="Proteomes" id="UP000067476">
    <property type="component" value="Chromosome"/>
</dbReference>
<dbReference type="RefSeq" id="WP_075058491.1">
    <property type="nucleotide sequence ID" value="NZ_CP012357.1"/>
</dbReference>
<comment type="subcellular location">
    <subcellularLocation>
        <location evidence="9">Cytoplasm</location>
    </subcellularLocation>
</comment>
<dbReference type="InterPro" id="IPR013785">
    <property type="entry name" value="Aldolase_TIM"/>
</dbReference>
<keyword evidence="7 9" id="KW-0411">Iron-sulfur</keyword>
<keyword evidence="6 9" id="KW-0408">Iron</keyword>
<dbReference type="PANTHER" id="PTHR13932:SF5">
    <property type="entry name" value="RADICAL S-ADENOSYL METHIONINE DOMAIN-CONTAINING PROTEIN 1, MITOCHONDRIAL"/>
    <property type="match status" value="1"/>
</dbReference>
<dbReference type="GO" id="GO:0005737">
    <property type="term" value="C:cytoplasm"/>
    <property type="evidence" value="ECO:0007669"/>
    <property type="project" value="UniProtKB-SubCell"/>
</dbReference>
<protein>
    <recommendedName>
        <fullName evidence="2 9">Heme chaperone HemW</fullName>
    </recommendedName>
</protein>
<dbReference type="SFLD" id="SFLDF00288">
    <property type="entry name" value="HemN-like__clustered_with_nucl"/>
    <property type="match status" value="1"/>
</dbReference>
<sequence>MKIWSTIKKDIYSLYVHIPFCEHICFYCDFAKVIKPKNDESINAYLDKVDNELSTYNNKFNSLKTIYIGGGTPSCLSNDQTTKLLEIINKHVDIKNIIEYSIELNPESVTLEKLKIYKNYGINRLSIGVQTFDNNLLQKIGRQHNNKKALEAIELARKAEFNNISIDLMYNLFNQTIDNIDVDLDYIKKIKPEHISWYSLIMKENSIWGKLKYNKPENDELFDEYVNKGLVKLGYKRYEISNYSKKEIYNSVHNLSYWKSDLFVGVGYGASGFEKIKDKYYLTQNVGNVSKYEKTFEIVEENDLYFQIIMMGLRMIKGIDISDGLNKQAYLHFKNQINKNIELGLLDLKDNYLFCTSRGFDVLNEILLTFL</sequence>
<evidence type="ECO:0000259" key="10">
    <source>
        <dbReference type="PROSITE" id="PS51918"/>
    </source>
</evidence>
<evidence type="ECO:0000313" key="11">
    <source>
        <dbReference type="EMBL" id="AKX34401.1"/>
    </source>
</evidence>
<name>A0A0K1W2J8_9MOLU</name>
<keyword evidence="5 9" id="KW-0479">Metal-binding</keyword>
<dbReference type="PATRIC" id="fig|216942.3.peg.791"/>
<comment type="function">
    <text evidence="9">Probably acts as a heme chaperone, transferring heme to an unknown acceptor. Binds one molecule of heme per monomer, possibly covalently. Binds 1 [4Fe-4S] cluster. The cluster is coordinated with 3 cysteines and an exchangeable S-adenosyl-L-methionine.</text>
</comment>
<keyword evidence="8 9" id="KW-0143">Chaperone</keyword>
<dbReference type="SFLD" id="SFLDS00029">
    <property type="entry name" value="Radical_SAM"/>
    <property type="match status" value="1"/>
</dbReference>
<dbReference type="Pfam" id="PF06969">
    <property type="entry name" value="HemN_C"/>
    <property type="match status" value="1"/>
</dbReference>
<dbReference type="GO" id="GO:0046872">
    <property type="term" value="F:metal ion binding"/>
    <property type="evidence" value="ECO:0007669"/>
    <property type="project" value="UniProtKB-UniRule"/>
</dbReference>
<keyword evidence="3 9" id="KW-0349">Heme</keyword>
<dbReference type="SFLD" id="SFLDF00562">
    <property type="entry name" value="HemN-like__clustered_with_heat"/>
    <property type="match status" value="1"/>
</dbReference>
<evidence type="ECO:0000256" key="5">
    <source>
        <dbReference type="ARBA" id="ARBA00022723"/>
    </source>
</evidence>
<accession>A0A0K1W2J8</accession>
<dbReference type="PANTHER" id="PTHR13932">
    <property type="entry name" value="COPROPORPHYRINIGEN III OXIDASE"/>
    <property type="match status" value="1"/>
</dbReference>
<dbReference type="SFLD" id="SFLDG01065">
    <property type="entry name" value="anaerobic_coproporphyrinogen-I"/>
    <property type="match status" value="1"/>
</dbReference>
<dbReference type="GO" id="GO:0004109">
    <property type="term" value="F:coproporphyrinogen oxidase activity"/>
    <property type="evidence" value="ECO:0007669"/>
    <property type="project" value="InterPro"/>
</dbReference>
<dbReference type="InterPro" id="IPR006638">
    <property type="entry name" value="Elp3/MiaA/NifB-like_rSAM"/>
</dbReference>
<feature type="domain" description="Radical SAM core" evidence="10">
    <location>
        <begin position="6"/>
        <end position="241"/>
    </location>
</feature>
<dbReference type="EMBL" id="CP012357">
    <property type="protein sequence ID" value="AKX34401.1"/>
    <property type="molecule type" value="Genomic_DNA"/>
</dbReference>
<comment type="similarity">
    <text evidence="1">Belongs to the anaerobic coproporphyrinogen-III oxidase family. HemW subfamily.</text>
</comment>
<keyword evidence="4 9" id="KW-0949">S-adenosyl-L-methionine</keyword>
<dbReference type="Gene3D" id="3.20.20.70">
    <property type="entry name" value="Aldolase class I"/>
    <property type="match status" value="1"/>
</dbReference>
<dbReference type="InterPro" id="IPR004559">
    <property type="entry name" value="HemW-like"/>
</dbReference>
<dbReference type="AlphaFoldDB" id="A0A0K1W2J8"/>
<keyword evidence="9" id="KW-0004">4Fe-4S</keyword>
<evidence type="ECO:0000256" key="3">
    <source>
        <dbReference type="ARBA" id="ARBA00022617"/>
    </source>
</evidence>
<dbReference type="GO" id="GO:0006779">
    <property type="term" value="P:porphyrin-containing compound biosynthetic process"/>
    <property type="evidence" value="ECO:0007669"/>
    <property type="project" value="InterPro"/>
</dbReference>